<dbReference type="Pfam" id="PF11571">
    <property type="entry name" value="Med27"/>
    <property type="match status" value="1"/>
</dbReference>
<keyword evidence="4" id="KW-0804">Transcription</keyword>
<feature type="compositionally biased region" description="Polar residues" evidence="6">
    <location>
        <begin position="106"/>
        <end position="118"/>
    </location>
</feature>
<name>A0A166X064_9AGAM</name>
<dbReference type="EMBL" id="KV417480">
    <property type="protein sequence ID" value="KZP34294.1"/>
    <property type="molecule type" value="Genomic_DNA"/>
</dbReference>
<evidence type="ECO:0000256" key="2">
    <source>
        <dbReference type="ARBA" id="ARBA00008048"/>
    </source>
</evidence>
<evidence type="ECO:0000256" key="3">
    <source>
        <dbReference type="ARBA" id="ARBA00023015"/>
    </source>
</evidence>
<dbReference type="GO" id="GO:0016592">
    <property type="term" value="C:mediator complex"/>
    <property type="evidence" value="ECO:0007669"/>
    <property type="project" value="InterPro"/>
</dbReference>
<gene>
    <name evidence="7" type="ORF">FIBSPDRAFT_771790</name>
</gene>
<sequence>MTPTSSTSTEALALEERIQVLTNLHNRFQSLRPLPSFAIRPQLGSVRGADFASLKEVEDLVRSERVQEALCAAKESEKKDRSELGSNFRRESRKRRRPPSPESPQPYVSFQPKTSSLFPVSEDDPAPLRIDQLPGFIRDFNQSNPSKLHIWSPRNQDAKQLCNPVILRFTIRDVLTAFVTLGFTDDDTVLVTQTATAFGPRERKSPHSQSDYIAYQNLSQQISHMIQSYPRVSFQSIMSLLRSYSGIFVDQCTLCQRVLSVEGHVPPVARLWIDATGPGAGAESSEGEKGFWQPRHTICLHSSSH</sequence>
<feature type="region of interest" description="Disordered" evidence="6">
    <location>
        <begin position="73"/>
        <end position="124"/>
    </location>
</feature>
<protein>
    <submittedName>
        <fullName evidence="7">Uncharacterized protein</fullName>
    </submittedName>
</protein>
<comment type="similarity">
    <text evidence="2">Belongs to the Mediator complex subunit 27 family.</text>
</comment>
<evidence type="ECO:0000313" key="8">
    <source>
        <dbReference type="Proteomes" id="UP000076532"/>
    </source>
</evidence>
<proteinExistence type="inferred from homology"/>
<dbReference type="STRING" id="436010.A0A166X064"/>
<comment type="subcellular location">
    <subcellularLocation>
        <location evidence="1">Nucleus</location>
    </subcellularLocation>
</comment>
<keyword evidence="8" id="KW-1185">Reference proteome</keyword>
<dbReference type="Proteomes" id="UP000076532">
    <property type="component" value="Unassembled WGS sequence"/>
</dbReference>
<evidence type="ECO:0000313" key="7">
    <source>
        <dbReference type="EMBL" id="KZP34294.1"/>
    </source>
</evidence>
<evidence type="ECO:0000256" key="1">
    <source>
        <dbReference type="ARBA" id="ARBA00004123"/>
    </source>
</evidence>
<evidence type="ECO:0000256" key="4">
    <source>
        <dbReference type="ARBA" id="ARBA00023163"/>
    </source>
</evidence>
<dbReference type="InterPro" id="IPR021627">
    <property type="entry name" value="Mediator_Med27"/>
</dbReference>
<organism evidence="7 8">
    <name type="scientific">Athelia psychrophila</name>
    <dbReference type="NCBI Taxonomy" id="1759441"/>
    <lineage>
        <taxon>Eukaryota</taxon>
        <taxon>Fungi</taxon>
        <taxon>Dikarya</taxon>
        <taxon>Basidiomycota</taxon>
        <taxon>Agaricomycotina</taxon>
        <taxon>Agaricomycetes</taxon>
        <taxon>Agaricomycetidae</taxon>
        <taxon>Atheliales</taxon>
        <taxon>Atheliaceae</taxon>
        <taxon>Athelia</taxon>
    </lineage>
</organism>
<dbReference type="OrthoDB" id="10261040at2759"/>
<keyword evidence="3" id="KW-0805">Transcription regulation</keyword>
<accession>A0A166X064</accession>
<reference evidence="7 8" key="1">
    <citation type="journal article" date="2016" name="Mol. Biol. Evol.">
        <title>Comparative Genomics of Early-Diverging Mushroom-Forming Fungi Provides Insights into the Origins of Lignocellulose Decay Capabilities.</title>
        <authorList>
            <person name="Nagy L.G."/>
            <person name="Riley R."/>
            <person name="Tritt A."/>
            <person name="Adam C."/>
            <person name="Daum C."/>
            <person name="Floudas D."/>
            <person name="Sun H."/>
            <person name="Yadav J.S."/>
            <person name="Pangilinan J."/>
            <person name="Larsson K.H."/>
            <person name="Matsuura K."/>
            <person name="Barry K."/>
            <person name="Labutti K."/>
            <person name="Kuo R."/>
            <person name="Ohm R.A."/>
            <person name="Bhattacharya S.S."/>
            <person name="Shirouzu T."/>
            <person name="Yoshinaga Y."/>
            <person name="Martin F.M."/>
            <person name="Grigoriev I.V."/>
            <person name="Hibbett D.S."/>
        </authorList>
    </citation>
    <scope>NUCLEOTIDE SEQUENCE [LARGE SCALE GENOMIC DNA]</scope>
    <source>
        <strain evidence="7 8">CBS 109695</strain>
    </source>
</reference>
<evidence type="ECO:0000256" key="5">
    <source>
        <dbReference type="ARBA" id="ARBA00023242"/>
    </source>
</evidence>
<dbReference type="AlphaFoldDB" id="A0A166X064"/>
<keyword evidence="5" id="KW-0539">Nucleus</keyword>
<feature type="compositionally biased region" description="Basic and acidic residues" evidence="6">
    <location>
        <begin position="74"/>
        <end position="83"/>
    </location>
</feature>
<evidence type="ECO:0000256" key="6">
    <source>
        <dbReference type="SAM" id="MobiDB-lite"/>
    </source>
</evidence>